<reference evidence="2" key="2">
    <citation type="submission" date="2021-09" db="EMBL/GenBank/DDBJ databases">
        <authorList>
            <person name="Jia N."/>
            <person name="Wang J."/>
            <person name="Shi W."/>
            <person name="Du L."/>
            <person name="Sun Y."/>
            <person name="Zhan W."/>
            <person name="Jiang J."/>
            <person name="Wang Q."/>
            <person name="Zhang B."/>
            <person name="Ji P."/>
            <person name="Sakyi L.B."/>
            <person name="Cui X."/>
            <person name="Yuan T."/>
            <person name="Jiang B."/>
            <person name="Yang W."/>
            <person name="Lam T.T.-Y."/>
            <person name="Chang Q."/>
            <person name="Ding S."/>
            <person name="Wang X."/>
            <person name="Zhu J."/>
            <person name="Ruan X."/>
            <person name="Zhao L."/>
            <person name="Wei J."/>
            <person name="Que T."/>
            <person name="Du C."/>
            <person name="Cheng J."/>
            <person name="Dai P."/>
            <person name="Han X."/>
            <person name="Huang E."/>
            <person name="Gao Y."/>
            <person name="Liu J."/>
            <person name="Shao H."/>
            <person name="Ye R."/>
            <person name="Li L."/>
            <person name="Wei W."/>
            <person name="Wang X."/>
            <person name="Wang C."/>
            <person name="Huo Q."/>
            <person name="Li W."/>
            <person name="Guo W."/>
            <person name="Chen H."/>
            <person name="Chen S."/>
            <person name="Zhou L."/>
            <person name="Zhou L."/>
            <person name="Ni X."/>
            <person name="Tian J."/>
            <person name="Zhou Y."/>
            <person name="Sheng Y."/>
            <person name="Liu T."/>
            <person name="Pan Y."/>
            <person name="Xia L."/>
            <person name="Li J."/>
            <person name="Zhao F."/>
            <person name="Cao W."/>
        </authorList>
    </citation>
    <scope>NUCLEOTIDE SEQUENCE</scope>
    <source>
        <strain evidence="2">Rmic-2018</strain>
        <tissue evidence="2">Larvae</tissue>
    </source>
</reference>
<keyword evidence="3" id="KW-1185">Reference proteome</keyword>
<protein>
    <submittedName>
        <fullName evidence="2">Uncharacterized protein</fullName>
    </submittedName>
</protein>
<comment type="caution">
    <text evidence="2">The sequence shown here is derived from an EMBL/GenBank/DDBJ whole genome shotgun (WGS) entry which is preliminary data.</text>
</comment>
<evidence type="ECO:0000256" key="1">
    <source>
        <dbReference type="SAM" id="MobiDB-lite"/>
    </source>
</evidence>
<evidence type="ECO:0000313" key="3">
    <source>
        <dbReference type="Proteomes" id="UP000821866"/>
    </source>
</evidence>
<evidence type="ECO:0000313" key="2">
    <source>
        <dbReference type="EMBL" id="KAH7977224.1"/>
    </source>
</evidence>
<name>A0A9J6D1M6_RHIMP</name>
<reference evidence="2" key="1">
    <citation type="journal article" date="2020" name="Cell">
        <title>Large-Scale Comparative Analyses of Tick Genomes Elucidate Their Genetic Diversity and Vector Capacities.</title>
        <authorList>
            <consortium name="Tick Genome and Microbiome Consortium (TIGMIC)"/>
            <person name="Jia N."/>
            <person name="Wang J."/>
            <person name="Shi W."/>
            <person name="Du L."/>
            <person name="Sun Y."/>
            <person name="Zhan W."/>
            <person name="Jiang J.F."/>
            <person name="Wang Q."/>
            <person name="Zhang B."/>
            <person name="Ji P."/>
            <person name="Bell-Sakyi L."/>
            <person name="Cui X.M."/>
            <person name="Yuan T.T."/>
            <person name="Jiang B.G."/>
            <person name="Yang W.F."/>
            <person name="Lam T.T."/>
            <person name="Chang Q.C."/>
            <person name="Ding S.J."/>
            <person name="Wang X.J."/>
            <person name="Zhu J.G."/>
            <person name="Ruan X.D."/>
            <person name="Zhao L."/>
            <person name="Wei J.T."/>
            <person name="Ye R.Z."/>
            <person name="Que T.C."/>
            <person name="Du C.H."/>
            <person name="Zhou Y.H."/>
            <person name="Cheng J.X."/>
            <person name="Dai P.F."/>
            <person name="Guo W.B."/>
            <person name="Han X.H."/>
            <person name="Huang E.J."/>
            <person name="Li L.F."/>
            <person name="Wei W."/>
            <person name="Gao Y.C."/>
            <person name="Liu J.Z."/>
            <person name="Shao H.Z."/>
            <person name="Wang X."/>
            <person name="Wang C.C."/>
            <person name="Yang T.C."/>
            <person name="Huo Q.B."/>
            <person name="Li W."/>
            <person name="Chen H.Y."/>
            <person name="Chen S.E."/>
            <person name="Zhou L.G."/>
            <person name="Ni X.B."/>
            <person name="Tian J.H."/>
            <person name="Sheng Y."/>
            <person name="Liu T."/>
            <person name="Pan Y.S."/>
            <person name="Xia L.Y."/>
            <person name="Li J."/>
            <person name="Zhao F."/>
            <person name="Cao W.C."/>
        </authorList>
    </citation>
    <scope>NUCLEOTIDE SEQUENCE</scope>
    <source>
        <strain evidence="2">Rmic-2018</strain>
    </source>
</reference>
<organism evidence="2 3">
    <name type="scientific">Rhipicephalus microplus</name>
    <name type="common">Cattle tick</name>
    <name type="synonym">Boophilus microplus</name>
    <dbReference type="NCBI Taxonomy" id="6941"/>
    <lineage>
        <taxon>Eukaryota</taxon>
        <taxon>Metazoa</taxon>
        <taxon>Ecdysozoa</taxon>
        <taxon>Arthropoda</taxon>
        <taxon>Chelicerata</taxon>
        <taxon>Arachnida</taxon>
        <taxon>Acari</taxon>
        <taxon>Parasitiformes</taxon>
        <taxon>Ixodida</taxon>
        <taxon>Ixodoidea</taxon>
        <taxon>Ixodidae</taxon>
        <taxon>Rhipicephalinae</taxon>
        <taxon>Rhipicephalus</taxon>
        <taxon>Boophilus</taxon>
    </lineage>
</organism>
<dbReference type="VEuPathDB" id="VectorBase:LOC119178378"/>
<dbReference type="Proteomes" id="UP000821866">
    <property type="component" value="Unassembled WGS sequence"/>
</dbReference>
<sequence length="166" mass="18643">MAMQNMDWRSPREGGMDMPMSPLFACIKHPRSAYTDHKASSPGEVTLLDWLERVFSILSIPLSKLHRPLIASSAAFLNGTVHNKAPFYKDPRQSTRHCLDRGCVPTTAFKALPTPPARTDGRRRNSFANCPSVDFPRARSRSPVRIFRRRRSAVRKAQSPKGVVVS</sequence>
<gene>
    <name evidence="2" type="ORF">HPB51_026926</name>
</gene>
<dbReference type="AlphaFoldDB" id="A0A9J6D1M6"/>
<dbReference type="EMBL" id="JABSTU010002270">
    <property type="protein sequence ID" value="KAH7977224.1"/>
    <property type="molecule type" value="Genomic_DNA"/>
</dbReference>
<proteinExistence type="predicted"/>
<accession>A0A9J6D1M6</accession>
<feature type="region of interest" description="Disordered" evidence="1">
    <location>
        <begin position="113"/>
        <end position="134"/>
    </location>
</feature>